<feature type="domain" description="Dienelactone hydrolase" evidence="1">
    <location>
        <begin position="28"/>
        <end position="253"/>
    </location>
</feature>
<dbReference type="GO" id="GO:0016787">
    <property type="term" value="F:hydrolase activity"/>
    <property type="evidence" value="ECO:0007669"/>
    <property type="project" value="InterPro"/>
</dbReference>
<name>A0A1J7JV19_9PEZI</name>
<dbReference type="InterPro" id="IPR029058">
    <property type="entry name" value="AB_hydrolase_fold"/>
</dbReference>
<dbReference type="PANTHER" id="PTHR47668:SF1">
    <property type="entry name" value="DIENELACTONE HYDROLASE DOMAIN-CONTAINING PROTEIN-RELATED"/>
    <property type="match status" value="1"/>
</dbReference>
<dbReference type="STRING" id="1408157.A0A1J7JV19"/>
<keyword evidence="3" id="KW-1185">Reference proteome</keyword>
<dbReference type="Pfam" id="PF01738">
    <property type="entry name" value="DLH"/>
    <property type="match status" value="1"/>
</dbReference>
<accession>A0A1J7JV19</accession>
<gene>
    <name evidence="2" type="ORF">CONLIGDRAFT_640383</name>
</gene>
<dbReference type="InParanoid" id="A0A1J7JV19"/>
<dbReference type="SUPFAM" id="SSF53474">
    <property type="entry name" value="alpha/beta-Hydrolases"/>
    <property type="match status" value="1"/>
</dbReference>
<reference evidence="2 3" key="1">
    <citation type="submission" date="2016-10" db="EMBL/GenBank/DDBJ databases">
        <title>Draft genome sequence of Coniochaeta ligniaria NRRL30616, a lignocellulolytic fungus for bioabatement of inhibitors in plant biomass hydrolysates.</title>
        <authorList>
            <consortium name="DOE Joint Genome Institute"/>
            <person name="Jimenez D.J."/>
            <person name="Hector R.E."/>
            <person name="Riley R."/>
            <person name="Sun H."/>
            <person name="Grigoriev I.V."/>
            <person name="Van Elsas J.D."/>
            <person name="Nichols N.N."/>
        </authorList>
    </citation>
    <scope>NUCLEOTIDE SEQUENCE [LARGE SCALE GENOMIC DNA]</scope>
    <source>
        <strain evidence="2 3">NRRL 30616</strain>
    </source>
</reference>
<dbReference type="Gene3D" id="3.40.50.1820">
    <property type="entry name" value="alpha/beta hydrolase"/>
    <property type="match status" value="1"/>
</dbReference>
<evidence type="ECO:0000259" key="1">
    <source>
        <dbReference type="Pfam" id="PF01738"/>
    </source>
</evidence>
<dbReference type="Proteomes" id="UP000182658">
    <property type="component" value="Unassembled WGS sequence"/>
</dbReference>
<evidence type="ECO:0000313" key="3">
    <source>
        <dbReference type="Proteomes" id="UP000182658"/>
    </source>
</evidence>
<dbReference type="OrthoDB" id="2147163at2759"/>
<dbReference type="PANTHER" id="PTHR47668">
    <property type="entry name" value="DIENELACTONE HYDROLASE FAMILY PROTEIN (AFU_ORTHOLOGUE AFUA_6G01940)"/>
    <property type="match status" value="1"/>
</dbReference>
<protein>
    <recommendedName>
        <fullName evidence="1">Dienelactone hydrolase domain-containing protein</fullName>
    </recommendedName>
</protein>
<organism evidence="2 3">
    <name type="scientific">Coniochaeta ligniaria NRRL 30616</name>
    <dbReference type="NCBI Taxonomy" id="1408157"/>
    <lineage>
        <taxon>Eukaryota</taxon>
        <taxon>Fungi</taxon>
        <taxon>Dikarya</taxon>
        <taxon>Ascomycota</taxon>
        <taxon>Pezizomycotina</taxon>
        <taxon>Sordariomycetes</taxon>
        <taxon>Sordariomycetidae</taxon>
        <taxon>Coniochaetales</taxon>
        <taxon>Coniochaetaceae</taxon>
        <taxon>Coniochaeta</taxon>
    </lineage>
</organism>
<sequence length="253" mass="27323">MNKACCALPPVSAEYTPKGQYETIAGLKTYVVKPSDTPNRAIIDVYDVFGLAPQTIQGADRLSALTNSVVLVPDFFKGDYCDAAWFGPSATAESKAALAGFMERQVRLEATVEKLAEVRKEVGERWPGVEGHVGVFGLCFGGKIAVMATGEGNEGTGRKFNVSGTAHPGRLEAKDHEVLNVPHICLASPGEPADVVAKVKEILSKPGKIGYVETYGTMFHGWMGARANLKDEANLKEYERGYNAVADFFNKYL</sequence>
<proteinExistence type="predicted"/>
<dbReference type="EMBL" id="KV875094">
    <property type="protein sequence ID" value="OIW33236.1"/>
    <property type="molecule type" value="Genomic_DNA"/>
</dbReference>
<evidence type="ECO:0000313" key="2">
    <source>
        <dbReference type="EMBL" id="OIW33236.1"/>
    </source>
</evidence>
<dbReference type="InterPro" id="IPR002925">
    <property type="entry name" value="Dienelactn_hydro"/>
</dbReference>
<dbReference type="AlphaFoldDB" id="A0A1J7JV19"/>